<protein>
    <submittedName>
        <fullName evidence="1">Uncharacterized protein</fullName>
    </submittedName>
</protein>
<dbReference type="KEGG" id="sphv:F9278_04425"/>
<accession>A0A5P8JXM4</accession>
<evidence type="ECO:0000313" key="2">
    <source>
        <dbReference type="Proteomes" id="UP000327294"/>
    </source>
</evidence>
<dbReference type="AlphaFoldDB" id="A0A5P8JXM4"/>
<dbReference type="EMBL" id="CP045096">
    <property type="protein sequence ID" value="QFQ95556.1"/>
    <property type="molecule type" value="Genomic_DNA"/>
</dbReference>
<sequence>MVATVTAIGGLLGLIVSLVFLALQTRAVSQQVLFSNNLAGTRVLDPTVAGLREVHLKMLEYPGMRSHFYEGAPVPTSDPDRERVMTFAEMMADVLGEGLQALERIPESDNNEWISYCRFVLDKSPAVLALVEAHPDWWPHLTALR</sequence>
<dbReference type="Proteomes" id="UP000327294">
    <property type="component" value="Chromosome"/>
</dbReference>
<evidence type="ECO:0000313" key="1">
    <source>
        <dbReference type="EMBL" id="QFQ95556.1"/>
    </source>
</evidence>
<dbReference type="RefSeq" id="WP_152167089.1">
    <property type="nucleotide sequence ID" value="NZ_CP045096.1"/>
</dbReference>
<proteinExistence type="predicted"/>
<name>A0A5P8JXM4_9ACTN</name>
<reference evidence="1 2" key="1">
    <citation type="submission" date="2019-10" db="EMBL/GenBank/DDBJ databases">
        <title>Streptomyces sp. strain GY16 isolated from leaves of Broussonetia papyrifera.</title>
        <authorList>
            <person name="Mo P."/>
        </authorList>
    </citation>
    <scope>NUCLEOTIDE SEQUENCE [LARGE SCALE GENOMIC DNA]</scope>
    <source>
        <strain evidence="1 2">GY16</strain>
    </source>
</reference>
<organism evidence="1 2">
    <name type="scientific">Streptomyces phaeolivaceus</name>
    <dbReference type="NCBI Taxonomy" id="2653200"/>
    <lineage>
        <taxon>Bacteria</taxon>
        <taxon>Bacillati</taxon>
        <taxon>Actinomycetota</taxon>
        <taxon>Actinomycetes</taxon>
        <taxon>Kitasatosporales</taxon>
        <taxon>Streptomycetaceae</taxon>
        <taxon>Streptomyces</taxon>
    </lineage>
</organism>
<gene>
    <name evidence="1" type="ORF">F9278_04425</name>
</gene>
<keyword evidence="2" id="KW-1185">Reference proteome</keyword>